<sequence>MSILAVLLRAGSTFCQSAGNLLLPVRAISTSTCCRIRMHAIPQLKTVDRWTEKRSMFGVYDNVGILGQLLLDVDSQKAEVTDPFYTGTTNENGLKVHFVITEVYDELLCFGCVQEQVIVPTPHSQLLHLIPVSRLITSCDAADHCGIVHILDEGVTGVDGGAV</sequence>
<name>A0AAQ5YCL5_AMPOC</name>
<reference evidence="1 2" key="1">
    <citation type="submission" date="2022-01" db="EMBL/GenBank/DDBJ databases">
        <title>A chromosome-scale genome assembly of the false clownfish, Amphiprion ocellaris.</title>
        <authorList>
            <person name="Ryu T."/>
        </authorList>
    </citation>
    <scope>NUCLEOTIDE SEQUENCE [LARGE SCALE GENOMIC DNA]</scope>
</reference>
<accession>A0AAQ5YCL5</accession>
<proteinExistence type="predicted"/>
<dbReference type="InterPro" id="IPR019373">
    <property type="entry name" value="Ribosomal_mL51"/>
</dbReference>
<keyword evidence="2" id="KW-1185">Reference proteome</keyword>
<evidence type="ECO:0000313" key="1">
    <source>
        <dbReference type="Ensembl" id="ENSAOCP00000049581.1"/>
    </source>
</evidence>
<dbReference type="Pfam" id="PF10244">
    <property type="entry name" value="MRP-L51"/>
    <property type="match status" value="1"/>
</dbReference>
<evidence type="ECO:0000313" key="2">
    <source>
        <dbReference type="Proteomes" id="UP001501940"/>
    </source>
</evidence>
<reference evidence="1" key="2">
    <citation type="submission" date="2025-08" db="UniProtKB">
        <authorList>
            <consortium name="Ensembl"/>
        </authorList>
    </citation>
    <scope>IDENTIFICATION</scope>
</reference>
<dbReference type="Ensembl" id="ENSAOCT00000052606.1">
    <property type="protein sequence ID" value="ENSAOCP00000049581.1"/>
    <property type="gene ID" value="ENSAOCG00000009160.2"/>
</dbReference>
<dbReference type="AlphaFoldDB" id="A0AAQ5YCL5"/>
<reference evidence="1" key="3">
    <citation type="submission" date="2025-09" db="UniProtKB">
        <authorList>
            <consortium name="Ensembl"/>
        </authorList>
    </citation>
    <scope>IDENTIFICATION</scope>
</reference>
<organism evidence="1 2">
    <name type="scientific">Amphiprion ocellaris</name>
    <name type="common">Clown anemonefish</name>
    <dbReference type="NCBI Taxonomy" id="80972"/>
    <lineage>
        <taxon>Eukaryota</taxon>
        <taxon>Metazoa</taxon>
        <taxon>Chordata</taxon>
        <taxon>Craniata</taxon>
        <taxon>Vertebrata</taxon>
        <taxon>Euteleostomi</taxon>
        <taxon>Actinopterygii</taxon>
        <taxon>Neopterygii</taxon>
        <taxon>Teleostei</taxon>
        <taxon>Neoteleostei</taxon>
        <taxon>Acanthomorphata</taxon>
        <taxon>Ovalentaria</taxon>
        <taxon>Pomacentridae</taxon>
        <taxon>Amphiprion</taxon>
    </lineage>
</organism>
<protein>
    <submittedName>
        <fullName evidence="1">Uncharacterized protein</fullName>
    </submittedName>
</protein>
<dbReference type="Proteomes" id="UP001501940">
    <property type="component" value="Chromosome 9"/>
</dbReference>
<dbReference type="GO" id="GO:0003735">
    <property type="term" value="F:structural constituent of ribosome"/>
    <property type="evidence" value="ECO:0007669"/>
    <property type="project" value="InterPro"/>
</dbReference>